<dbReference type="NCBIfam" id="TIGR00710">
    <property type="entry name" value="efflux_Bcr_CflA"/>
    <property type="match status" value="1"/>
</dbReference>
<dbReference type="InterPro" id="IPR050189">
    <property type="entry name" value="MFS_Efflux_Transporters"/>
</dbReference>
<keyword evidence="11" id="KW-1185">Reference proteome</keyword>
<dbReference type="GO" id="GO:1990961">
    <property type="term" value="P:xenobiotic detoxification by transmembrane export across the plasma membrane"/>
    <property type="evidence" value="ECO:0007669"/>
    <property type="project" value="InterPro"/>
</dbReference>
<evidence type="ECO:0000256" key="4">
    <source>
        <dbReference type="ARBA" id="ARBA00022475"/>
    </source>
</evidence>
<dbReference type="AlphaFoldDB" id="A0A840HTP9"/>
<comment type="similarity">
    <text evidence="2 8">Belongs to the major facilitator superfamily. Bcr/CmlA family.</text>
</comment>
<dbReference type="Gene3D" id="1.20.1720.10">
    <property type="entry name" value="Multidrug resistance protein D"/>
    <property type="match status" value="1"/>
</dbReference>
<keyword evidence="4" id="KW-1003">Cell membrane</keyword>
<comment type="subcellular location">
    <subcellularLocation>
        <location evidence="8">Cell inner membrane</location>
        <topology evidence="8">Multi-pass membrane protein</topology>
    </subcellularLocation>
    <subcellularLocation>
        <location evidence="1">Cell membrane</location>
        <topology evidence="1">Multi-pass membrane protein</topology>
    </subcellularLocation>
</comment>
<feature type="transmembrane region" description="Helical" evidence="8">
    <location>
        <begin position="85"/>
        <end position="108"/>
    </location>
</feature>
<proteinExistence type="inferred from homology"/>
<dbReference type="GO" id="GO:0042910">
    <property type="term" value="F:xenobiotic transmembrane transporter activity"/>
    <property type="evidence" value="ECO:0007669"/>
    <property type="project" value="InterPro"/>
</dbReference>
<dbReference type="PROSITE" id="PS50850">
    <property type="entry name" value="MFS"/>
    <property type="match status" value="1"/>
</dbReference>
<feature type="transmembrane region" description="Helical" evidence="8">
    <location>
        <begin position="288"/>
        <end position="308"/>
    </location>
</feature>
<feature type="transmembrane region" description="Helical" evidence="8">
    <location>
        <begin position="347"/>
        <end position="370"/>
    </location>
</feature>
<feature type="transmembrane region" description="Helical" evidence="8">
    <location>
        <begin position="224"/>
        <end position="245"/>
    </location>
</feature>
<dbReference type="Pfam" id="PF07690">
    <property type="entry name" value="MFS_1"/>
    <property type="match status" value="1"/>
</dbReference>
<feature type="transmembrane region" description="Helical" evidence="8">
    <location>
        <begin position="314"/>
        <end position="335"/>
    </location>
</feature>
<accession>A0A840HTP9</accession>
<evidence type="ECO:0000313" key="11">
    <source>
        <dbReference type="Proteomes" id="UP000575068"/>
    </source>
</evidence>
<dbReference type="InterPro" id="IPR020846">
    <property type="entry name" value="MFS_dom"/>
</dbReference>
<feature type="transmembrane region" description="Helical" evidence="8">
    <location>
        <begin position="12"/>
        <end position="31"/>
    </location>
</feature>
<keyword evidence="6 8" id="KW-1133">Transmembrane helix</keyword>
<dbReference type="EMBL" id="JACHOV010000004">
    <property type="protein sequence ID" value="MBB4641071.1"/>
    <property type="molecule type" value="Genomic_DNA"/>
</dbReference>
<feature type="transmembrane region" description="Helical" evidence="8">
    <location>
        <begin position="173"/>
        <end position="193"/>
    </location>
</feature>
<keyword evidence="5 8" id="KW-0812">Transmembrane</keyword>
<evidence type="ECO:0000256" key="7">
    <source>
        <dbReference type="ARBA" id="ARBA00023136"/>
    </source>
</evidence>
<evidence type="ECO:0000313" key="10">
    <source>
        <dbReference type="EMBL" id="MBB4641071.1"/>
    </source>
</evidence>
<dbReference type="CDD" id="cd17320">
    <property type="entry name" value="MFS_MdfA_MDR_like"/>
    <property type="match status" value="1"/>
</dbReference>
<comment type="caution">
    <text evidence="10">The sequence shown here is derived from an EMBL/GenBank/DDBJ whole genome shotgun (WGS) entry which is preliminary data.</text>
</comment>
<protein>
    <recommendedName>
        <fullName evidence="8">Bcr/CflA family efflux transporter</fullName>
    </recommendedName>
</protein>
<dbReference type="SUPFAM" id="SSF103473">
    <property type="entry name" value="MFS general substrate transporter"/>
    <property type="match status" value="1"/>
</dbReference>
<keyword evidence="8" id="KW-0997">Cell inner membrane</keyword>
<feature type="transmembrane region" description="Helical" evidence="8">
    <location>
        <begin position="57"/>
        <end position="76"/>
    </location>
</feature>
<reference evidence="10 11" key="1">
    <citation type="submission" date="2020-08" db="EMBL/GenBank/DDBJ databases">
        <title>Genomic Encyclopedia of Type Strains, Phase IV (KMG-IV): sequencing the most valuable type-strain genomes for metagenomic binning, comparative biology and taxonomic classification.</title>
        <authorList>
            <person name="Goeker M."/>
        </authorList>
    </citation>
    <scope>NUCLEOTIDE SEQUENCE [LARGE SCALE GENOMIC DNA]</scope>
    <source>
        <strain evidence="10 11">DSM 7465</strain>
    </source>
</reference>
<sequence>MIAKSKDSAEFPLGFVEFVALIASMMALNALSIDPMLPALPAIGEALGIAEENHRQWIISSYFLGMGVGAIFYGSLSDRFGRKPVLLVTLSLYLVATVFCTASGSFAMMLAGRIAAGFFAAAVRVVAISIVRDRFVGDRMASIMSTIFIVFMIVPALAPAFGQIVLYIANWRWIFGVLLLLGSIVTLWVAFRLPETLAEENRIGIRIADIAATFGQIVAHRSSFGYMMATGVAMGALIGFITSIQQIFFDVFHEPDIFPFAFAGMAGFLAAGSFFNSRLVERVGARRLSQGSLITLILVSAGHVLVILSAMETVWTFSFLQAISLLCFALTSSNFGSISMEPFARGAGAASSFQASLTTLLSVLLGAIIGSRFDGTTLPLAIGFLLCAIGALLCVLWAERGKLFTRPHIPKMPLPCR</sequence>
<name>A0A840HTP9_9SPHN</name>
<evidence type="ECO:0000256" key="1">
    <source>
        <dbReference type="ARBA" id="ARBA00004651"/>
    </source>
</evidence>
<feature type="transmembrane region" description="Helical" evidence="8">
    <location>
        <begin position="114"/>
        <end position="131"/>
    </location>
</feature>
<dbReference type="Proteomes" id="UP000575068">
    <property type="component" value="Unassembled WGS sequence"/>
</dbReference>
<dbReference type="InterPro" id="IPR036259">
    <property type="entry name" value="MFS_trans_sf"/>
</dbReference>
<dbReference type="PANTHER" id="PTHR43124">
    <property type="entry name" value="PURINE EFFLUX PUMP PBUE"/>
    <property type="match status" value="1"/>
</dbReference>
<organism evidence="10 11">
    <name type="scientific">Rhizorhapis suberifaciens</name>
    <name type="common">corky root of lettuce</name>
    <dbReference type="NCBI Taxonomy" id="13656"/>
    <lineage>
        <taxon>Bacteria</taxon>
        <taxon>Pseudomonadati</taxon>
        <taxon>Pseudomonadota</taxon>
        <taxon>Alphaproteobacteria</taxon>
        <taxon>Sphingomonadales</taxon>
        <taxon>Sphingomonadaceae</taxon>
        <taxon>Rhizorhapis</taxon>
    </lineage>
</organism>
<feature type="transmembrane region" description="Helical" evidence="8">
    <location>
        <begin position="376"/>
        <end position="398"/>
    </location>
</feature>
<dbReference type="PANTHER" id="PTHR43124:SF3">
    <property type="entry name" value="CHLORAMPHENICOL EFFLUX PUMP RV0191"/>
    <property type="match status" value="1"/>
</dbReference>
<feature type="transmembrane region" description="Helical" evidence="8">
    <location>
        <begin position="143"/>
        <end position="167"/>
    </location>
</feature>
<feature type="transmembrane region" description="Helical" evidence="8">
    <location>
        <begin position="257"/>
        <end position="276"/>
    </location>
</feature>
<evidence type="ECO:0000256" key="2">
    <source>
        <dbReference type="ARBA" id="ARBA00006236"/>
    </source>
</evidence>
<gene>
    <name evidence="10" type="ORF">HNQ99_001375</name>
</gene>
<feature type="domain" description="Major facilitator superfamily (MFS) profile" evidence="9">
    <location>
        <begin position="15"/>
        <end position="402"/>
    </location>
</feature>
<keyword evidence="7 8" id="KW-0472">Membrane</keyword>
<evidence type="ECO:0000256" key="3">
    <source>
        <dbReference type="ARBA" id="ARBA00022448"/>
    </source>
</evidence>
<dbReference type="RefSeq" id="WP_184474884.1">
    <property type="nucleotide sequence ID" value="NZ_JACHOV010000004.1"/>
</dbReference>
<keyword evidence="3 8" id="KW-0813">Transport</keyword>
<dbReference type="InterPro" id="IPR011701">
    <property type="entry name" value="MFS"/>
</dbReference>
<evidence type="ECO:0000259" key="9">
    <source>
        <dbReference type="PROSITE" id="PS50850"/>
    </source>
</evidence>
<evidence type="ECO:0000256" key="5">
    <source>
        <dbReference type="ARBA" id="ARBA00022692"/>
    </source>
</evidence>
<evidence type="ECO:0000256" key="6">
    <source>
        <dbReference type="ARBA" id="ARBA00022989"/>
    </source>
</evidence>
<dbReference type="InterPro" id="IPR004812">
    <property type="entry name" value="Efflux_drug-R_Bcr/CmlA"/>
</dbReference>
<evidence type="ECO:0000256" key="8">
    <source>
        <dbReference type="RuleBase" id="RU365088"/>
    </source>
</evidence>
<dbReference type="GO" id="GO:0005886">
    <property type="term" value="C:plasma membrane"/>
    <property type="evidence" value="ECO:0007669"/>
    <property type="project" value="UniProtKB-SubCell"/>
</dbReference>